<evidence type="ECO:0000256" key="4">
    <source>
        <dbReference type="ARBA" id="ARBA00022729"/>
    </source>
</evidence>
<feature type="domain" description="Spore germination protein N-terminal" evidence="9">
    <location>
        <begin position="27"/>
        <end position="194"/>
    </location>
</feature>
<organism evidence="10 11">
    <name type="scientific">Gracilibacillus halophilus YIM-C55.5</name>
    <dbReference type="NCBI Taxonomy" id="1308866"/>
    <lineage>
        <taxon>Bacteria</taxon>
        <taxon>Bacillati</taxon>
        <taxon>Bacillota</taxon>
        <taxon>Bacilli</taxon>
        <taxon>Bacillales</taxon>
        <taxon>Bacillaceae</taxon>
        <taxon>Gracilibacillus</taxon>
    </lineage>
</organism>
<dbReference type="NCBIfam" id="TIGR02887">
    <property type="entry name" value="spore_ger_x_C"/>
    <property type="match status" value="1"/>
</dbReference>
<dbReference type="STRING" id="1308866.J416_08909"/>
<comment type="subcellular location">
    <subcellularLocation>
        <location evidence="1">Membrane</location>
        <topology evidence="1">Lipid-anchor</topology>
    </subcellularLocation>
</comment>
<keyword evidence="6" id="KW-0564">Palmitate</keyword>
<evidence type="ECO:0000259" key="9">
    <source>
        <dbReference type="Pfam" id="PF25198"/>
    </source>
</evidence>
<keyword evidence="4" id="KW-0732">Signal</keyword>
<dbReference type="Gene3D" id="3.30.300.210">
    <property type="entry name" value="Nutrient germinant receptor protein C, domain 3"/>
    <property type="match status" value="1"/>
</dbReference>
<comment type="caution">
    <text evidence="10">The sequence shown here is derived from an EMBL/GenBank/DDBJ whole genome shotgun (WGS) entry which is preliminary data.</text>
</comment>
<evidence type="ECO:0000256" key="6">
    <source>
        <dbReference type="ARBA" id="ARBA00023139"/>
    </source>
</evidence>
<evidence type="ECO:0000256" key="7">
    <source>
        <dbReference type="ARBA" id="ARBA00023288"/>
    </source>
</evidence>
<sequence length="366" mass="41921">MKTINFRCVLIASMGLITILSGCIQTEIIDDIELVMSAGYDWDSTNQQYMGTAVAPLYGSSEEKNMRQHVSYSAEGKTVESIRSKIETKTPKPVEQGTLLNILFGEELAKKGVQDILYGINENPVIGRGLHLAIAQGEAQSLLKQQINVEQTLPRYLDRLIKSNTKKNIPRINLHDFNYRLTGEGMDPFLPIVQYDPDESSLNITGIALFKDDKMVDQIHYDQFFLFTILYQPTKDNTYQFFWEEKDTFITISSINSKEQKRWITKDKGEIEVNVTGILTETNKVKLNTIKEKNRLEQAISKKLKEEAAQLITLFQELEIDPLMMGTSAKATFRDWRAKTWKERYPDTDIKANITINLEQSNITEE</sequence>
<evidence type="ECO:0000256" key="1">
    <source>
        <dbReference type="ARBA" id="ARBA00004635"/>
    </source>
</evidence>
<dbReference type="PROSITE" id="PS51257">
    <property type="entry name" value="PROKAR_LIPOPROTEIN"/>
    <property type="match status" value="1"/>
</dbReference>
<dbReference type="InterPro" id="IPR046953">
    <property type="entry name" value="Spore_GerAC-like_C"/>
</dbReference>
<proteinExistence type="inferred from homology"/>
<dbReference type="GO" id="GO:0016020">
    <property type="term" value="C:membrane"/>
    <property type="evidence" value="ECO:0007669"/>
    <property type="project" value="UniProtKB-SubCell"/>
</dbReference>
<keyword evidence="5" id="KW-0472">Membrane</keyword>
<evidence type="ECO:0000256" key="3">
    <source>
        <dbReference type="ARBA" id="ARBA00022544"/>
    </source>
</evidence>
<dbReference type="Pfam" id="PF25198">
    <property type="entry name" value="Spore_GerAC_N"/>
    <property type="match status" value="1"/>
</dbReference>
<dbReference type="InterPro" id="IPR057336">
    <property type="entry name" value="GerAC_N"/>
</dbReference>
<evidence type="ECO:0000259" key="8">
    <source>
        <dbReference type="Pfam" id="PF05504"/>
    </source>
</evidence>
<dbReference type="eggNOG" id="ENOG502ZYKQ">
    <property type="taxonomic scope" value="Bacteria"/>
</dbReference>
<keyword evidence="3" id="KW-0309">Germination</keyword>
<dbReference type="EMBL" id="APML01000030">
    <property type="protein sequence ID" value="ENH96805.1"/>
    <property type="molecule type" value="Genomic_DNA"/>
</dbReference>
<dbReference type="GO" id="GO:0009847">
    <property type="term" value="P:spore germination"/>
    <property type="evidence" value="ECO:0007669"/>
    <property type="project" value="InterPro"/>
</dbReference>
<dbReference type="PANTHER" id="PTHR35789:SF1">
    <property type="entry name" value="SPORE GERMINATION PROTEIN B3"/>
    <property type="match status" value="1"/>
</dbReference>
<keyword evidence="7" id="KW-0449">Lipoprotein</keyword>
<feature type="domain" description="Spore germination GerAC-like C-terminal" evidence="8">
    <location>
        <begin position="205"/>
        <end position="361"/>
    </location>
</feature>
<evidence type="ECO:0000256" key="5">
    <source>
        <dbReference type="ARBA" id="ARBA00023136"/>
    </source>
</evidence>
<reference evidence="10 11" key="1">
    <citation type="submission" date="2013-03" db="EMBL/GenBank/DDBJ databases">
        <title>Draft genome sequence of Gracibacillus halophilus YIM-C55.5, a moderately halophilic and thermophilic organism from the Xiaochaidamu salt lake.</title>
        <authorList>
            <person name="Sugumar T."/>
            <person name="Polireddy D.R."/>
            <person name="Antony A."/>
            <person name="Madhava Y.R."/>
            <person name="Sivakumar N."/>
        </authorList>
    </citation>
    <scope>NUCLEOTIDE SEQUENCE [LARGE SCALE GENOMIC DNA]</scope>
    <source>
        <strain evidence="10 11">YIM-C55.5</strain>
    </source>
</reference>
<evidence type="ECO:0000313" key="10">
    <source>
        <dbReference type="EMBL" id="ENH96805.1"/>
    </source>
</evidence>
<dbReference type="InterPro" id="IPR038501">
    <property type="entry name" value="Spore_GerAC_C_sf"/>
</dbReference>
<accession>N4WQS4</accession>
<dbReference type="Proteomes" id="UP000012283">
    <property type="component" value="Unassembled WGS sequence"/>
</dbReference>
<dbReference type="RefSeq" id="WP_003468572.1">
    <property type="nucleotide sequence ID" value="NZ_APML01000030.1"/>
</dbReference>
<gene>
    <name evidence="10" type="ORF">J416_08909</name>
</gene>
<protein>
    <submittedName>
        <fullName evidence="10">Spore germination protein QC</fullName>
    </submittedName>
</protein>
<dbReference type="AlphaFoldDB" id="N4WQS4"/>
<comment type="similarity">
    <text evidence="2">Belongs to the GerABKC lipoprotein family.</text>
</comment>
<dbReference type="PANTHER" id="PTHR35789">
    <property type="entry name" value="SPORE GERMINATION PROTEIN B3"/>
    <property type="match status" value="1"/>
</dbReference>
<dbReference type="PATRIC" id="fig|1308866.3.peg.1803"/>
<dbReference type="Pfam" id="PF05504">
    <property type="entry name" value="Spore_GerAC"/>
    <property type="match status" value="1"/>
</dbReference>
<evidence type="ECO:0000313" key="11">
    <source>
        <dbReference type="Proteomes" id="UP000012283"/>
    </source>
</evidence>
<name>N4WQS4_9BACI</name>
<evidence type="ECO:0000256" key="2">
    <source>
        <dbReference type="ARBA" id="ARBA00007886"/>
    </source>
</evidence>
<dbReference type="InterPro" id="IPR008844">
    <property type="entry name" value="Spore_GerAC-like"/>
</dbReference>
<keyword evidence="11" id="KW-1185">Reference proteome</keyword>